<dbReference type="EMBL" id="RSCJ01000015">
    <property type="protein sequence ID" value="RUR78315.1"/>
    <property type="molecule type" value="Genomic_DNA"/>
</dbReference>
<dbReference type="AlphaFoldDB" id="A0A433N9B9"/>
<dbReference type="CDD" id="cd16913">
    <property type="entry name" value="YkuD_like"/>
    <property type="match status" value="1"/>
</dbReference>
<accession>A0A433N9B9</accession>
<dbReference type="GO" id="GO:0008360">
    <property type="term" value="P:regulation of cell shape"/>
    <property type="evidence" value="ECO:0007669"/>
    <property type="project" value="UniProtKB-UniRule"/>
</dbReference>
<keyword evidence="10" id="KW-1133">Transmembrane helix</keyword>
<evidence type="ECO:0000256" key="8">
    <source>
        <dbReference type="ARBA" id="ARBA00023316"/>
    </source>
</evidence>
<keyword evidence="8 9" id="KW-0961">Cell wall biogenesis/degradation</keyword>
<name>A0A433N9B9_CHLFR</name>
<dbReference type="GO" id="GO:0018104">
    <property type="term" value="P:peptidoglycan-protein cross-linking"/>
    <property type="evidence" value="ECO:0007669"/>
    <property type="project" value="TreeGrafter"/>
</dbReference>
<keyword evidence="3" id="KW-0328">Glycosyltransferase</keyword>
<keyword evidence="4" id="KW-0808">Transferase</keyword>
<keyword evidence="6 9" id="KW-0133">Cell shape</keyword>
<dbReference type="RefSeq" id="WP_016876902.1">
    <property type="nucleotide sequence ID" value="NZ_AJLN01000063.1"/>
</dbReference>
<evidence type="ECO:0000256" key="10">
    <source>
        <dbReference type="SAM" id="Phobius"/>
    </source>
</evidence>
<evidence type="ECO:0000259" key="11">
    <source>
        <dbReference type="PROSITE" id="PS52029"/>
    </source>
</evidence>
<evidence type="ECO:0000256" key="6">
    <source>
        <dbReference type="ARBA" id="ARBA00022960"/>
    </source>
</evidence>
<evidence type="ECO:0000313" key="12">
    <source>
        <dbReference type="EMBL" id="RUR78315.1"/>
    </source>
</evidence>
<feature type="domain" description="L,D-TPase catalytic" evidence="11">
    <location>
        <begin position="55"/>
        <end position="181"/>
    </location>
</feature>
<sequence>MRISNNPNLYKILASFVVVASASTLFNILVEAPSHSTSYSHTKVKSTDNSNTQPLQLKISLSRRQLILYRGNTKIKTYPVAVGRSGWETPTGKFQVMTKTKNPAWMNPFTGKSILGGKPENPLGKYWIGFWTNGKTWIGFHGTPNPESVGKATSHGCIRMYNKDIQELFHQVSLGTSVTVVQ</sequence>
<dbReference type="GO" id="GO:0071972">
    <property type="term" value="F:peptidoglycan L,D-transpeptidase activity"/>
    <property type="evidence" value="ECO:0007669"/>
    <property type="project" value="TreeGrafter"/>
</dbReference>
<comment type="similarity">
    <text evidence="2">Belongs to the YkuD family.</text>
</comment>
<keyword evidence="10" id="KW-0812">Transmembrane</keyword>
<dbReference type="Gene3D" id="2.40.440.10">
    <property type="entry name" value="L,D-transpeptidase catalytic domain-like"/>
    <property type="match status" value="1"/>
</dbReference>
<comment type="pathway">
    <text evidence="1 9">Cell wall biogenesis; peptidoglycan biosynthesis.</text>
</comment>
<dbReference type="GO" id="GO:0005576">
    <property type="term" value="C:extracellular region"/>
    <property type="evidence" value="ECO:0007669"/>
    <property type="project" value="TreeGrafter"/>
</dbReference>
<dbReference type="InterPro" id="IPR038063">
    <property type="entry name" value="Transpep_catalytic_dom"/>
</dbReference>
<evidence type="ECO:0000256" key="3">
    <source>
        <dbReference type="ARBA" id="ARBA00022676"/>
    </source>
</evidence>
<dbReference type="UniPathway" id="UPA00219"/>
<dbReference type="SUPFAM" id="SSF141523">
    <property type="entry name" value="L,D-transpeptidase catalytic domain-like"/>
    <property type="match status" value="1"/>
</dbReference>
<comment type="caution">
    <text evidence="12">The sequence shown here is derived from an EMBL/GenBank/DDBJ whole genome shotgun (WGS) entry which is preliminary data.</text>
</comment>
<dbReference type="GO" id="GO:0071555">
    <property type="term" value="P:cell wall organization"/>
    <property type="evidence" value="ECO:0007669"/>
    <property type="project" value="UniProtKB-UniRule"/>
</dbReference>
<feature type="transmembrane region" description="Helical" evidence="10">
    <location>
        <begin position="12"/>
        <end position="30"/>
    </location>
</feature>
<dbReference type="PANTHER" id="PTHR30582">
    <property type="entry name" value="L,D-TRANSPEPTIDASE"/>
    <property type="match status" value="1"/>
</dbReference>
<dbReference type="OrthoDB" id="9787225at2"/>
<gene>
    <name evidence="12" type="ORF">PCC6912_36570</name>
</gene>
<evidence type="ECO:0000313" key="13">
    <source>
        <dbReference type="Proteomes" id="UP000268857"/>
    </source>
</evidence>
<dbReference type="Pfam" id="PF03734">
    <property type="entry name" value="YkuD"/>
    <property type="match status" value="1"/>
</dbReference>
<evidence type="ECO:0000256" key="2">
    <source>
        <dbReference type="ARBA" id="ARBA00005992"/>
    </source>
</evidence>
<organism evidence="12 13">
    <name type="scientific">Chlorogloeopsis fritschii PCC 6912</name>
    <dbReference type="NCBI Taxonomy" id="211165"/>
    <lineage>
        <taxon>Bacteria</taxon>
        <taxon>Bacillati</taxon>
        <taxon>Cyanobacteriota</taxon>
        <taxon>Cyanophyceae</taxon>
        <taxon>Nostocales</taxon>
        <taxon>Chlorogloeopsidaceae</taxon>
        <taxon>Chlorogloeopsis</taxon>
    </lineage>
</organism>
<reference evidence="12 13" key="1">
    <citation type="journal article" date="2019" name="Genome Biol. Evol.">
        <title>Day and night: Metabolic profiles and evolutionary relationships of six axenic non-marine cyanobacteria.</title>
        <authorList>
            <person name="Will S.E."/>
            <person name="Henke P."/>
            <person name="Boedeker C."/>
            <person name="Huang S."/>
            <person name="Brinkmann H."/>
            <person name="Rohde M."/>
            <person name="Jarek M."/>
            <person name="Friedl T."/>
            <person name="Seufert S."/>
            <person name="Schumacher M."/>
            <person name="Overmann J."/>
            <person name="Neumann-Schaal M."/>
            <person name="Petersen J."/>
        </authorList>
    </citation>
    <scope>NUCLEOTIDE SEQUENCE [LARGE SCALE GENOMIC DNA]</scope>
    <source>
        <strain evidence="12 13">PCC 6912</strain>
    </source>
</reference>
<dbReference type="Proteomes" id="UP000268857">
    <property type="component" value="Unassembled WGS sequence"/>
</dbReference>
<evidence type="ECO:0000256" key="1">
    <source>
        <dbReference type="ARBA" id="ARBA00004752"/>
    </source>
</evidence>
<evidence type="ECO:0000256" key="7">
    <source>
        <dbReference type="ARBA" id="ARBA00022984"/>
    </source>
</evidence>
<dbReference type="InterPro" id="IPR005490">
    <property type="entry name" value="LD_TPept_cat_dom"/>
</dbReference>
<keyword evidence="10" id="KW-0472">Membrane</keyword>
<keyword evidence="7 9" id="KW-0573">Peptidoglycan synthesis</keyword>
<keyword evidence="13" id="KW-1185">Reference proteome</keyword>
<keyword evidence="5" id="KW-0378">Hydrolase</keyword>
<feature type="active site" description="Nucleophile" evidence="9">
    <location>
        <position position="157"/>
    </location>
</feature>
<dbReference type="InterPro" id="IPR050979">
    <property type="entry name" value="LD-transpeptidase"/>
</dbReference>
<evidence type="ECO:0000256" key="4">
    <source>
        <dbReference type="ARBA" id="ARBA00022679"/>
    </source>
</evidence>
<dbReference type="PANTHER" id="PTHR30582:SF24">
    <property type="entry name" value="L,D-TRANSPEPTIDASE ERFK_SRFK-RELATED"/>
    <property type="match status" value="1"/>
</dbReference>
<dbReference type="STRING" id="211165.GCA_000317285_02126"/>
<evidence type="ECO:0000256" key="5">
    <source>
        <dbReference type="ARBA" id="ARBA00022801"/>
    </source>
</evidence>
<dbReference type="PROSITE" id="PS52029">
    <property type="entry name" value="LD_TPASE"/>
    <property type="match status" value="1"/>
</dbReference>
<dbReference type="GO" id="GO:0016757">
    <property type="term" value="F:glycosyltransferase activity"/>
    <property type="evidence" value="ECO:0007669"/>
    <property type="project" value="UniProtKB-KW"/>
</dbReference>
<feature type="active site" description="Proton donor/acceptor" evidence="9">
    <location>
        <position position="141"/>
    </location>
</feature>
<evidence type="ECO:0000256" key="9">
    <source>
        <dbReference type="PROSITE-ProRule" id="PRU01373"/>
    </source>
</evidence>
<protein>
    <recommendedName>
        <fullName evidence="11">L,D-TPase catalytic domain-containing protein</fullName>
    </recommendedName>
</protein>
<proteinExistence type="inferred from homology"/>